<dbReference type="SMART" id="SM00355">
    <property type="entry name" value="ZnF_C2H2"/>
    <property type="match status" value="11"/>
</dbReference>
<evidence type="ECO:0000256" key="9">
    <source>
        <dbReference type="ARBA" id="ARBA00023242"/>
    </source>
</evidence>
<gene>
    <name evidence="13" type="primary">LOC116957229</name>
</gene>
<dbReference type="GO" id="GO:0000977">
    <property type="term" value="F:RNA polymerase II transcription regulatory region sequence-specific DNA binding"/>
    <property type="evidence" value="ECO:0007669"/>
    <property type="project" value="TreeGrafter"/>
</dbReference>
<feature type="domain" description="C2H2-type" evidence="11">
    <location>
        <begin position="357"/>
        <end position="384"/>
    </location>
</feature>
<dbReference type="AlphaFoldDB" id="A0AAJ7UF04"/>
<dbReference type="Pfam" id="PF00096">
    <property type="entry name" value="zf-C2H2"/>
    <property type="match status" value="11"/>
</dbReference>
<evidence type="ECO:0000256" key="1">
    <source>
        <dbReference type="ARBA" id="ARBA00004123"/>
    </source>
</evidence>
<proteinExistence type="predicted"/>
<keyword evidence="7" id="KW-0238">DNA-binding</keyword>
<keyword evidence="2" id="KW-0479">Metal-binding</keyword>
<keyword evidence="5" id="KW-0862">Zinc</keyword>
<feature type="domain" description="C2H2-type" evidence="11">
    <location>
        <begin position="497"/>
        <end position="524"/>
    </location>
</feature>
<feature type="domain" description="C2H2-type" evidence="11">
    <location>
        <begin position="385"/>
        <end position="412"/>
    </location>
</feature>
<feature type="domain" description="C2H2-type" evidence="11">
    <location>
        <begin position="441"/>
        <end position="468"/>
    </location>
</feature>
<evidence type="ECO:0000256" key="10">
    <source>
        <dbReference type="PROSITE-ProRule" id="PRU00042"/>
    </source>
</evidence>
<dbReference type="InterPro" id="IPR013087">
    <property type="entry name" value="Znf_C2H2_type"/>
</dbReference>
<dbReference type="FunFam" id="3.30.160.60:FF:002090">
    <property type="entry name" value="Zinc finger protein 473"/>
    <property type="match status" value="1"/>
</dbReference>
<feature type="domain" description="C2H2-type" evidence="11">
    <location>
        <begin position="525"/>
        <end position="552"/>
    </location>
</feature>
<keyword evidence="3" id="KW-0677">Repeat</keyword>
<sequence length="701" mass="80808">MFKLTKRVWENKSLMLNTKVQVYRACVLSTLLYGSESWTTYAHQEHRLNTFHLRCLGCILSIRWQDRIPNTSVLNLANIPSLYSLLSHSCLRWLGHVRRIQEGRIPKDVLYGELASGTRATGRPVLRFKDVCKRDVKNRDINPNDWEKTAGDRHSWQQAVKTGLSRGEEKIHTAWQTKSERRKEKAIVGAEQAWHWLKKRLKDVEVVRPADDWCRECQDWPQWRRPVRIGLMEQRHSAQLGKKRQQSDQYANSMDCTGSVIRHQRTQRGEKTFKCTVCEKAFAWSSFLQKHRRTHTGEKPFRCSVCGKAYSDSSVLNRHQRTHTGEKPFRCSVCGKAYSDSSAFKKHERTHTREKPFKCTVCEKAFTESSDLQRHQRTHTGEKPFKCTVCAKAFSESSHLKIHHRTHTGEKAFKCTVCEKAFSESSALKIHQRKHTGEKPFRCLLCNKAFAKSSVLKEHQTIHTGEKAFKCSLCEKAFSLSSNLKKHQRTHTGDKPFKCSVCEKAFAQSPYLQKHQRTHTGEKPFRCNLCGKPFAESSHLKEHQRTHTGEKPFKCTLCGKACSQLAHLHRHQRTHRHQKIPKECSLKSTCESQSAAMSPSLLKKEPEVNSSLDTMKCIKVKFEEAKVKCEEVIVKSEDVKVKCKDEDSTPKSDLHNHGGNVKQEENLNCEAERGNAQQFVEVEVWVDFLDNTNSNEDTVDV</sequence>
<dbReference type="Gene3D" id="3.30.160.60">
    <property type="entry name" value="Classic Zinc Finger"/>
    <property type="match status" value="11"/>
</dbReference>
<dbReference type="RefSeq" id="XP_032835150.1">
    <property type="nucleotide sequence ID" value="XM_032979259.1"/>
</dbReference>
<comment type="subcellular location">
    <subcellularLocation>
        <location evidence="1">Nucleus</location>
    </subcellularLocation>
</comment>
<dbReference type="GO" id="GO:0008270">
    <property type="term" value="F:zinc ion binding"/>
    <property type="evidence" value="ECO:0007669"/>
    <property type="project" value="UniProtKB-KW"/>
</dbReference>
<evidence type="ECO:0000256" key="2">
    <source>
        <dbReference type="ARBA" id="ARBA00022723"/>
    </source>
</evidence>
<keyword evidence="12" id="KW-1185">Reference proteome</keyword>
<dbReference type="SUPFAM" id="SSF57667">
    <property type="entry name" value="beta-beta-alpha zinc fingers"/>
    <property type="match status" value="6"/>
</dbReference>
<evidence type="ECO:0000313" key="12">
    <source>
        <dbReference type="Proteomes" id="UP001318040"/>
    </source>
</evidence>
<evidence type="ECO:0000259" key="11">
    <source>
        <dbReference type="PROSITE" id="PS50157"/>
    </source>
</evidence>
<keyword evidence="6" id="KW-0805">Transcription regulation</keyword>
<evidence type="ECO:0000256" key="4">
    <source>
        <dbReference type="ARBA" id="ARBA00022771"/>
    </source>
</evidence>
<feature type="domain" description="C2H2-type" evidence="11">
    <location>
        <begin position="273"/>
        <end position="300"/>
    </location>
</feature>
<dbReference type="FunFam" id="3.30.160.60:FF:002716">
    <property type="entry name" value="Zinc finger protein 212"/>
    <property type="match status" value="1"/>
</dbReference>
<dbReference type="InterPro" id="IPR050717">
    <property type="entry name" value="C2H2-ZF_Transcription_Reg"/>
</dbReference>
<feature type="domain" description="C2H2-type" evidence="11">
    <location>
        <begin position="553"/>
        <end position="580"/>
    </location>
</feature>
<evidence type="ECO:0000313" key="13">
    <source>
        <dbReference type="RefSeq" id="XP_032835150.1"/>
    </source>
</evidence>
<dbReference type="GO" id="GO:0005634">
    <property type="term" value="C:nucleus"/>
    <property type="evidence" value="ECO:0007669"/>
    <property type="project" value="UniProtKB-SubCell"/>
</dbReference>
<accession>A0AAJ7UF04</accession>
<keyword evidence="9" id="KW-0539">Nucleus</keyword>
<dbReference type="FunFam" id="3.30.160.60:FF:001767">
    <property type="entry name" value="Zinc finger protein 629"/>
    <property type="match status" value="1"/>
</dbReference>
<dbReference type="PROSITE" id="PS00028">
    <property type="entry name" value="ZINC_FINGER_C2H2_1"/>
    <property type="match status" value="11"/>
</dbReference>
<feature type="domain" description="C2H2-type" evidence="11">
    <location>
        <begin position="413"/>
        <end position="440"/>
    </location>
</feature>
<dbReference type="FunFam" id="3.30.160.60:FF:000446">
    <property type="entry name" value="Zinc finger protein"/>
    <property type="match status" value="1"/>
</dbReference>
<dbReference type="GO" id="GO:0000981">
    <property type="term" value="F:DNA-binding transcription factor activity, RNA polymerase II-specific"/>
    <property type="evidence" value="ECO:0007669"/>
    <property type="project" value="TreeGrafter"/>
</dbReference>
<evidence type="ECO:0000256" key="5">
    <source>
        <dbReference type="ARBA" id="ARBA00022833"/>
    </source>
</evidence>
<keyword evidence="4 10" id="KW-0863">Zinc-finger</keyword>
<dbReference type="FunFam" id="3.30.160.60:FF:002343">
    <property type="entry name" value="Zinc finger protein 33A"/>
    <property type="match status" value="1"/>
</dbReference>
<name>A0AAJ7UF04_PETMA</name>
<dbReference type="FunFam" id="3.30.160.60:FF:000557">
    <property type="entry name" value="zinc finger and SCAN domain-containing protein 29"/>
    <property type="match status" value="2"/>
</dbReference>
<dbReference type="FunFam" id="3.30.160.60:FF:000512">
    <property type="entry name" value="zinc finger protein 197 isoform X1"/>
    <property type="match status" value="1"/>
</dbReference>
<feature type="domain" description="C2H2-type" evidence="11">
    <location>
        <begin position="301"/>
        <end position="328"/>
    </location>
</feature>
<feature type="domain" description="C2H2-type" evidence="11">
    <location>
        <begin position="329"/>
        <end position="356"/>
    </location>
</feature>
<evidence type="ECO:0000256" key="6">
    <source>
        <dbReference type="ARBA" id="ARBA00023015"/>
    </source>
</evidence>
<dbReference type="PANTHER" id="PTHR14196">
    <property type="entry name" value="ODD-SKIPPED - RELATED"/>
    <property type="match status" value="1"/>
</dbReference>
<feature type="domain" description="C2H2-type" evidence="11">
    <location>
        <begin position="469"/>
        <end position="496"/>
    </location>
</feature>
<dbReference type="KEGG" id="pmrn:116957229"/>
<organism evidence="12 13">
    <name type="scientific">Petromyzon marinus</name>
    <name type="common">Sea lamprey</name>
    <dbReference type="NCBI Taxonomy" id="7757"/>
    <lineage>
        <taxon>Eukaryota</taxon>
        <taxon>Metazoa</taxon>
        <taxon>Chordata</taxon>
        <taxon>Craniata</taxon>
        <taxon>Vertebrata</taxon>
        <taxon>Cyclostomata</taxon>
        <taxon>Hyperoartia</taxon>
        <taxon>Petromyzontiformes</taxon>
        <taxon>Petromyzontidae</taxon>
        <taxon>Petromyzon</taxon>
    </lineage>
</organism>
<dbReference type="Proteomes" id="UP001318040">
    <property type="component" value="Chromosome 71"/>
</dbReference>
<evidence type="ECO:0000256" key="3">
    <source>
        <dbReference type="ARBA" id="ARBA00022737"/>
    </source>
</evidence>
<dbReference type="FunFam" id="3.30.160.60:FF:000358">
    <property type="entry name" value="zinc finger protein 24"/>
    <property type="match status" value="3"/>
</dbReference>
<evidence type="ECO:0000256" key="8">
    <source>
        <dbReference type="ARBA" id="ARBA00023163"/>
    </source>
</evidence>
<dbReference type="PROSITE" id="PS50157">
    <property type="entry name" value="ZINC_FINGER_C2H2_2"/>
    <property type="match status" value="11"/>
</dbReference>
<keyword evidence="8" id="KW-0804">Transcription</keyword>
<reference evidence="13" key="1">
    <citation type="submission" date="2025-08" db="UniProtKB">
        <authorList>
            <consortium name="RefSeq"/>
        </authorList>
    </citation>
    <scope>IDENTIFICATION</scope>
    <source>
        <tissue evidence="13">Sperm</tissue>
    </source>
</reference>
<protein>
    <submittedName>
        <fullName evidence="13">Zinc finger protein 2 homolog isoform X1</fullName>
    </submittedName>
</protein>
<dbReference type="InterPro" id="IPR036236">
    <property type="entry name" value="Znf_C2H2_sf"/>
</dbReference>
<evidence type="ECO:0000256" key="7">
    <source>
        <dbReference type="ARBA" id="ARBA00023125"/>
    </source>
</evidence>
<dbReference type="PANTHER" id="PTHR14196:SF12">
    <property type="entry name" value="ZINC FINGER PROTEIN 208-LIKE"/>
    <property type="match status" value="1"/>
</dbReference>